<gene>
    <name evidence="2" type="ORF">GCM10022278_33740</name>
</gene>
<feature type="transmembrane region" description="Helical" evidence="1">
    <location>
        <begin position="66"/>
        <end position="84"/>
    </location>
</feature>
<evidence type="ECO:0000313" key="2">
    <source>
        <dbReference type="EMBL" id="GAA3973906.1"/>
    </source>
</evidence>
<sequence>MGANTGISKAAVNPKAAGKGSGAVFDTLHRLVLSLLGSYCFTWGFVAFGIAGLVTLGVSFHGAEHLMMMLAFLLIVPVFLWAFVTPDLRRVWIVLAGGAIGMTATAWLLQLLLID</sequence>
<organism evidence="2 3">
    <name type="scientific">Allohahella marinimesophila</name>
    <dbReference type="NCBI Taxonomy" id="1054972"/>
    <lineage>
        <taxon>Bacteria</taxon>
        <taxon>Pseudomonadati</taxon>
        <taxon>Pseudomonadota</taxon>
        <taxon>Gammaproteobacteria</taxon>
        <taxon>Oceanospirillales</taxon>
        <taxon>Hahellaceae</taxon>
        <taxon>Allohahella</taxon>
    </lineage>
</organism>
<protein>
    <recommendedName>
        <fullName evidence="4">Iron uptake protein</fullName>
    </recommendedName>
</protein>
<comment type="caution">
    <text evidence="2">The sequence shown here is derived from an EMBL/GenBank/DDBJ whole genome shotgun (WGS) entry which is preliminary data.</text>
</comment>
<feature type="transmembrane region" description="Helical" evidence="1">
    <location>
        <begin position="90"/>
        <end position="114"/>
    </location>
</feature>
<evidence type="ECO:0008006" key="4">
    <source>
        <dbReference type="Google" id="ProtNLM"/>
    </source>
</evidence>
<keyword evidence="1" id="KW-0812">Transmembrane</keyword>
<dbReference type="EMBL" id="BAABBO010000018">
    <property type="protein sequence ID" value="GAA3973906.1"/>
    <property type="molecule type" value="Genomic_DNA"/>
</dbReference>
<evidence type="ECO:0000256" key="1">
    <source>
        <dbReference type="SAM" id="Phobius"/>
    </source>
</evidence>
<keyword evidence="1" id="KW-0472">Membrane</keyword>
<dbReference type="RefSeq" id="WP_344808574.1">
    <property type="nucleotide sequence ID" value="NZ_BAABBO010000018.1"/>
</dbReference>
<keyword evidence="1" id="KW-1133">Transmembrane helix</keyword>
<reference evidence="3" key="1">
    <citation type="journal article" date="2019" name="Int. J. Syst. Evol. Microbiol.">
        <title>The Global Catalogue of Microorganisms (GCM) 10K type strain sequencing project: providing services to taxonomists for standard genome sequencing and annotation.</title>
        <authorList>
            <consortium name="The Broad Institute Genomics Platform"/>
            <consortium name="The Broad Institute Genome Sequencing Center for Infectious Disease"/>
            <person name="Wu L."/>
            <person name="Ma J."/>
        </authorList>
    </citation>
    <scope>NUCLEOTIDE SEQUENCE [LARGE SCALE GENOMIC DNA]</scope>
    <source>
        <strain evidence="3">JCM 17555</strain>
    </source>
</reference>
<accession>A0ABP7PZ93</accession>
<evidence type="ECO:0000313" key="3">
    <source>
        <dbReference type="Proteomes" id="UP001501337"/>
    </source>
</evidence>
<keyword evidence="3" id="KW-1185">Reference proteome</keyword>
<feature type="transmembrane region" description="Helical" evidence="1">
    <location>
        <begin position="31"/>
        <end position="54"/>
    </location>
</feature>
<name>A0ABP7PZ93_9GAMM</name>
<dbReference type="Proteomes" id="UP001501337">
    <property type="component" value="Unassembled WGS sequence"/>
</dbReference>
<proteinExistence type="predicted"/>